<dbReference type="InterPro" id="IPR036047">
    <property type="entry name" value="F-box-like_dom_sf"/>
</dbReference>
<evidence type="ECO:0000259" key="1">
    <source>
        <dbReference type="Pfam" id="PF00646"/>
    </source>
</evidence>
<dbReference type="InterPro" id="IPR017451">
    <property type="entry name" value="F-box-assoc_interact_dom"/>
</dbReference>
<dbReference type="InterPro" id="IPR013187">
    <property type="entry name" value="F-box-assoc_dom_typ3"/>
</dbReference>
<comment type="caution">
    <text evidence="3">The sequence shown here is derived from an EMBL/GenBank/DDBJ whole genome shotgun (WGS) entry which is preliminary data.</text>
</comment>
<dbReference type="InterPro" id="IPR001810">
    <property type="entry name" value="F-box_dom"/>
</dbReference>
<protein>
    <submittedName>
        <fullName evidence="3">Uncharacterized protein</fullName>
    </submittedName>
</protein>
<proteinExistence type="predicted"/>
<reference evidence="3" key="1">
    <citation type="submission" date="2020-01" db="EMBL/GenBank/DDBJ databases">
        <authorList>
            <person name="Mishra B."/>
        </authorList>
    </citation>
    <scope>NUCLEOTIDE SEQUENCE [LARGE SCALE GENOMIC DNA]</scope>
</reference>
<dbReference type="Pfam" id="PF00646">
    <property type="entry name" value="F-box"/>
    <property type="match status" value="1"/>
</dbReference>
<gene>
    <name evidence="3" type="ORF">MERR_LOCUS24022</name>
</gene>
<evidence type="ECO:0000313" key="3">
    <source>
        <dbReference type="EMBL" id="CAA7036787.1"/>
    </source>
</evidence>
<dbReference type="OrthoDB" id="1073734at2759"/>
<keyword evidence="4" id="KW-1185">Reference proteome</keyword>
<dbReference type="AlphaFoldDB" id="A0A6D2JIW0"/>
<organism evidence="3 4">
    <name type="scientific">Microthlaspi erraticum</name>
    <dbReference type="NCBI Taxonomy" id="1685480"/>
    <lineage>
        <taxon>Eukaryota</taxon>
        <taxon>Viridiplantae</taxon>
        <taxon>Streptophyta</taxon>
        <taxon>Embryophyta</taxon>
        <taxon>Tracheophyta</taxon>
        <taxon>Spermatophyta</taxon>
        <taxon>Magnoliopsida</taxon>
        <taxon>eudicotyledons</taxon>
        <taxon>Gunneridae</taxon>
        <taxon>Pentapetalae</taxon>
        <taxon>rosids</taxon>
        <taxon>malvids</taxon>
        <taxon>Brassicales</taxon>
        <taxon>Brassicaceae</taxon>
        <taxon>Coluteocarpeae</taxon>
        <taxon>Microthlaspi</taxon>
    </lineage>
</organism>
<evidence type="ECO:0000313" key="4">
    <source>
        <dbReference type="Proteomes" id="UP000467841"/>
    </source>
</evidence>
<sequence>MPIDLILEILSRATAKSVARFRLASKFCASIVRRPDFTELFLTRSSARPRLLFFIERPSEWSFYSSPQPALERPGNEWRFNSSSLVVTADSQIKSPGDMDSECCRPVSGFIYFPNVHTKKRGKITVPVVYNPSTGQYTSLPQRTMRTTFRFIQSLLGYDPIDKQFKVLLYNYDKCVYHILTFGAGKISWRKMDYEPTHEPLYQGICINGILYCLARAYGMDPLRVACFDVRSEKHWFLDTQSMSESLRSPYRLIDYMGKLGVTYWNWQTSQPDGMRIIRLNLWVLKDVEKQEWSERVFLVRPVVECELFDDLSVVGATATGEIVFSMNSTTTPFYVFYFSPERDTTERVEIQGFEAFENPCNVFTFVDHVENQKFIT</sequence>
<dbReference type="PANTHER" id="PTHR31111:SF130">
    <property type="entry name" value="F-BOX ASSOCIATED UBIQUITINATION EFFECTOR FAMILY PROTEIN"/>
    <property type="match status" value="1"/>
</dbReference>
<feature type="domain" description="F-box" evidence="1">
    <location>
        <begin position="1"/>
        <end position="38"/>
    </location>
</feature>
<dbReference type="EMBL" id="CACVBM020001163">
    <property type="protein sequence ID" value="CAA7036787.1"/>
    <property type="molecule type" value="Genomic_DNA"/>
</dbReference>
<name>A0A6D2JIW0_9BRAS</name>
<dbReference type="NCBIfam" id="TIGR01640">
    <property type="entry name" value="F_box_assoc_1"/>
    <property type="match status" value="1"/>
</dbReference>
<dbReference type="PANTHER" id="PTHR31111">
    <property type="entry name" value="BNAA05G37150D PROTEIN-RELATED"/>
    <property type="match status" value="1"/>
</dbReference>
<dbReference type="Pfam" id="PF08268">
    <property type="entry name" value="FBA_3"/>
    <property type="match status" value="1"/>
</dbReference>
<dbReference type="SUPFAM" id="SSF81383">
    <property type="entry name" value="F-box domain"/>
    <property type="match status" value="1"/>
</dbReference>
<accession>A0A6D2JIW0</accession>
<feature type="domain" description="F-box associated beta-propeller type 3" evidence="2">
    <location>
        <begin position="50"/>
        <end position="370"/>
    </location>
</feature>
<evidence type="ECO:0000259" key="2">
    <source>
        <dbReference type="Pfam" id="PF08268"/>
    </source>
</evidence>
<dbReference type="Proteomes" id="UP000467841">
    <property type="component" value="Unassembled WGS sequence"/>
</dbReference>